<evidence type="ECO:0000256" key="3">
    <source>
        <dbReference type="ARBA" id="ARBA00022692"/>
    </source>
</evidence>
<dbReference type="EMBL" id="JANBPT010000388">
    <property type="protein sequence ID" value="KAJ1922556.1"/>
    <property type="molecule type" value="Genomic_DNA"/>
</dbReference>
<keyword evidence="4" id="KW-0653">Protein transport</keyword>
<organism evidence="12 13">
    <name type="scientific">Tieghemiomyces parasiticus</name>
    <dbReference type="NCBI Taxonomy" id="78921"/>
    <lineage>
        <taxon>Eukaryota</taxon>
        <taxon>Fungi</taxon>
        <taxon>Fungi incertae sedis</taxon>
        <taxon>Zoopagomycota</taxon>
        <taxon>Kickxellomycotina</taxon>
        <taxon>Dimargaritomycetes</taxon>
        <taxon>Dimargaritales</taxon>
        <taxon>Dimargaritaceae</taxon>
        <taxon>Tieghemiomyces</taxon>
    </lineage>
</organism>
<reference evidence="12" key="1">
    <citation type="submission" date="2022-07" db="EMBL/GenBank/DDBJ databases">
        <title>Phylogenomic reconstructions and comparative analyses of Kickxellomycotina fungi.</title>
        <authorList>
            <person name="Reynolds N.K."/>
            <person name="Stajich J.E."/>
            <person name="Barry K."/>
            <person name="Grigoriev I.V."/>
            <person name="Crous P."/>
            <person name="Smith M.E."/>
        </authorList>
    </citation>
    <scope>NUCLEOTIDE SEQUENCE</scope>
    <source>
        <strain evidence="12">RSA 861</strain>
    </source>
</reference>
<feature type="region of interest" description="Disordered" evidence="9">
    <location>
        <begin position="1"/>
        <end position="30"/>
    </location>
</feature>
<keyword evidence="6 10" id="KW-0472">Membrane</keyword>
<evidence type="ECO:0000256" key="6">
    <source>
        <dbReference type="ARBA" id="ARBA00023136"/>
    </source>
</evidence>
<dbReference type="GO" id="GO:0016192">
    <property type="term" value="P:vesicle-mediated transport"/>
    <property type="evidence" value="ECO:0007669"/>
    <property type="project" value="InterPro"/>
</dbReference>
<dbReference type="Proteomes" id="UP001150569">
    <property type="component" value="Unassembled WGS sequence"/>
</dbReference>
<keyword evidence="8" id="KW-0175">Coiled coil</keyword>
<dbReference type="Gene3D" id="1.20.5.110">
    <property type="match status" value="1"/>
</dbReference>
<evidence type="ECO:0000256" key="4">
    <source>
        <dbReference type="ARBA" id="ARBA00022927"/>
    </source>
</evidence>
<dbReference type="GO" id="GO:0016020">
    <property type="term" value="C:membrane"/>
    <property type="evidence" value="ECO:0007669"/>
    <property type="project" value="InterPro"/>
</dbReference>
<comment type="subcellular location">
    <subcellularLocation>
        <location evidence="7">Endomembrane system</location>
        <topology evidence="7">Single-pass type IV membrane protein</topology>
    </subcellularLocation>
</comment>
<evidence type="ECO:0000313" key="12">
    <source>
        <dbReference type="EMBL" id="KAJ1922556.1"/>
    </source>
</evidence>
<dbReference type="GO" id="GO:0015031">
    <property type="term" value="P:protein transport"/>
    <property type="evidence" value="ECO:0007669"/>
    <property type="project" value="UniProtKB-KW"/>
</dbReference>
<comment type="similarity">
    <text evidence="1">Belongs to the synaptobrevin family.</text>
</comment>
<keyword evidence="2" id="KW-0813">Transport</keyword>
<dbReference type="SUPFAM" id="SSF58038">
    <property type="entry name" value="SNARE fusion complex"/>
    <property type="match status" value="1"/>
</dbReference>
<dbReference type="Pfam" id="PF00957">
    <property type="entry name" value="Synaptobrevin"/>
    <property type="match status" value="1"/>
</dbReference>
<evidence type="ECO:0000256" key="9">
    <source>
        <dbReference type="SAM" id="MobiDB-lite"/>
    </source>
</evidence>
<evidence type="ECO:0000256" key="1">
    <source>
        <dbReference type="ARBA" id="ARBA00008025"/>
    </source>
</evidence>
<evidence type="ECO:0000259" key="11">
    <source>
        <dbReference type="PROSITE" id="PS50892"/>
    </source>
</evidence>
<dbReference type="PANTHER" id="PTHR45701">
    <property type="entry name" value="SYNAPTOBREVIN FAMILY MEMBER"/>
    <property type="match status" value="1"/>
</dbReference>
<dbReference type="GO" id="GO:0012505">
    <property type="term" value="C:endomembrane system"/>
    <property type="evidence" value="ECO:0007669"/>
    <property type="project" value="UniProtKB-SubCell"/>
</dbReference>
<accession>A0A9W8DTP5</accession>
<dbReference type="OrthoDB" id="190375at2759"/>
<gene>
    <name evidence="12" type="primary">SNC2_1</name>
    <name evidence="12" type="ORF">IWQ60_006455</name>
</gene>
<proteinExistence type="inferred from homology"/>
<evidence type="ECO:0000313" key="13">
    <source>
        <dbReference type="Proteomes" id="UP001150569"/>
    </source>
</evidence>
<evidence type="ECO:0000256" key="5">
    <source>
        <dbReference type="ARBA" id="ARBA00022989"/>
    </source>
</evidence>
<evidence type="ECO:0000256" key="10">
    <source>
        <dbReference type="SAM" id="Phobius"/>
    </source>
</evidence>
<keyword evidence="5 10" id="KW-1133">Transmembrane helix</keyword>
<evidence type="ECO:0000256" key="7">
    <source>
        <dbReference type="ARBA" id="ARBA00046280"/>
    </source>
</evidence>
<evidence type="ECO:0000256" key="8">
    <source>
        <dbReference type="PROSITE-ProRule" id="PRU00290"/>
    </source>
</evidence>
<protein>
    <submittedName>
        <fullName evidence="12">Vesicle membrane receptor protein (V-SNARE)</fullName>
    </submittedName>
</protein>
<feature type="domain" description="V-SNARE coiled-coil homology" evidence="11">
    <location>
        <begin position="26"/>
        <end position="86"/>
    </location>
</feature>
<name>A0A9W8DTP5_9FUNG</name>
<dbReference type="InterPro" id="IPR001388">
    <property type="entry name" value="Synaptobrevin-like"/>
</dbReference>
<keyword evidence="12" id="KW-0675">Receptor</keyword>
<dbReference type="PROSITE" id="PS50892">
    <property type="entry name" value="V_SNARE"/>
    <property type="match status" value="1"/>
</dbReference>
<keyword evidence="13" id="KW-1185">Reference proteome</keyword>
<dbReference type="InterPro" id="IPR016444">
    <property type="entry name" value="Synaptobrevin/VAMP"/>
</dbReference>
<dbReference type="InterPro" id="IPR042855">
    <property type="entry name" value="V_SNARE_CC"/>
</dbReference>
<sequence>MSYNAYPSENNPSPNAAMPGSSNPPKTQQIQRELDEVVNIMQDNIDKVMEREERLDVLHSKTDDMNEGARQFRKGASRVRKQMWWKDMKLKIIIAIVIVILLVIIIVPLATKK</sequence>
<dbReference type="FunFam" id="1.20.5.110:FF:000004">
    <property type="entry name" value="Vesicle-associated membrane protein 7"/>
    <property type="match status" value="1"/>
</dbReference>
<keyword evidence="3 10" id="KW-0812">Transmembrane</keyword>
<comment type="caution">
    <text evidence="12">The sequence shown here is derived from an EMBL/GenBank/DDBJ whole genome shotgun (WGS) entry which is preliminary data.</text>
</comment>
<dbReference type="GO" id="GO:0005737">
    <property type="term" value="C:cytoplasm"/>
    <property type="evidence" value="ECO:0007669"/>
    <property type="project" value="UniProtKB-ARBA"/>
</dbReference>
<evidence type="ECO:0000256" key="2">
    <source>
        <dbReference type="ARBA" id="ARBA00022448"/>
    </source>
</evidence>
<dbReference type="AlphaFoldDB" id="A0A9W8DTP5"/>
<dbReference type="PIRSF" id="PIRSF005409">
    <property type="entry name" value="Synaptobrevin_euk"/>
    <property type="match status" value="1"/>
</dbReference>
<dbReference type="PRINTS" id="PR00219">
    <property type="entry name" value="SYNAPTOBREVN"/>
</dbReference>
<feature type="transmembrane region" description="Helical" evidence="10">
    <location>
        <begin position="90"/>
        <end position="110"/>
    </location>
</feature>